<evidence type="ECO:0000256" key="7">
    <source>
        <dbReference type="SAM" id="MobiDB-lite"/>
    </source>
</evidence>
<dbReference type="GO" id="GO:0004519">
    <property type="term" value="F:endonuclease activity"/>
    <property type="evidence" value="ECO:0007669"/>
    <property type="project" value="UniProtKB-KW"/>
</dbReference>
<keyword evidence="3" id="KW-0540">Nuclease</keyword>
<feature type="compositionally biased region" description="Basic and acidic residues" evidence="7">
    <location>
        <begin position="215"/>
        <end position="228"/>
    </location>
</feature>
<evidence type="ECO:0000256" key="6">
    <source>
        <dbReference type="ARBA" id="ARBA00022918"/>
    </source>
</evidence>
<evidence type="ECO:0000259" key="9">
    <source>
        <dbReference type="Pfam" id="PF17917"/>
    </source>
</evidence>
<evidence type="ECO:0000313" key="10">
    <source>
        <dbReference type="EMBL" id="KAK3008068.1"/>
    </source>
</evidence>
<keyword evidence="2" id="KW-0548">Nucleotidyltransferase</keyword>
<keyword evidence="5" id="KW-0378">Hydrolase</keyword>
<feature type="region of interest" description="Disordered" evidence="7">
    <location>
        <begin position="198"/>
        <end position="244"/>
    </location>
</feature>
<evidence type="ECO:0000313" key="11">
    <source>
        <dbReference type="Proteomes" id="UP001188597"/>
    </source>
</evidence>
<evidence type="ECO:0000259" key="8">
    <source>
        <dbReference type="Pfam" id="PF03732"/>
    </source>
</evidence>
<organism evidence="10 11">
    <name type="scientific">Escallonia herrerae</name>
    <dbReference type="NCBI Taxonomy" id="1293975"/>
    <lineage>
        <taxon>Eukaryota</taxon>
        <taxon>Viridiplantae</taxon>
        <taxon>Streptophyta</taxon>
        <taxon>Embryophyta</taxon>
        <taxon>Tracheophyta</taxon>
        <taxon>Spermatophyta</taxon>
        <taxon>Magnoliopsida</taxon>
        <taxon>eudicotyledons</taxon>
        <taxon>Gunneridae</taxon>
        <taxon>Pentapetalae</taxon>
        <taxon>asterids</taxon>
        <taxon>campanulids</taxon>
        <taxon>Escalloniales</taxon>
        <taxon>Escalloniaceae</taxon>
        <taxon>Escallonia</taxon>
    </lineage>
</organism>
<dbReference type="Proteomes" id="UP001188597">
    <property type="component" value="Unassembled WGS sequence"/>
</dbReference>
<evidence type="ECO:0008006" key="12">
    <source>
        <dbReference type="Google" id="ProtNLM"/>
    </source>
</evidence>
<dbReference type="InterPro" id="IPR041373">
    <property type="entry name" value="RT_RNaseH"/>
</dbReference>
<protein>
    <recommendedName>
        <fullName evidence="12">Retrotransposon gag domain-containing protein</fullName>
    </recommendedName>
</protein>
<keyword evidence="4" id="KW-0255">Endonuclease</keyword>
<feature type="compositionally biased region" description="Basic and acidic residues" evidence="7">
    <location>
        <begin position="322"/>
        <end position="331"/>
    </location>
</feature>
<evidence type="ECO:0000256" key="4">
    <source>
        <dbReference type="ARBA" id="ARBA00022759"/>
    </source>
</evidence>
<evidence type="ECO:0000256" key="5">
    <source>
        <dbReference type="ARBA" id="ARBA00022801"/>
    </source>
</evidence>
<gene>
    <name evidence="10" type="ORF">RJ639_013511</name>
</gene>
<dbReference type="Gene3D" id="2.40.70.10">
    <property type="entry name" value="Acid Proteases"/>
    <property type="match status" value="1"/>
</dbReference>
<dbReference type="GO" id="GO:0016787">
    <property type="term" value="F:hydrolase activity"/>
    <property type="evidence" value="ECO:0007669"/>
    <property type="project" value="UniProtKB-KW"/>
</dbReference>
<dbReference type="PANTHER" id="PTHR33240:SF8">
    <property type="entry name" value="OS03G0439900 PROTEIN"/>
    <property type="match status" value="1"/>
</dbReference>
<keyword evidence="1" id="KW-0808">Transferase</keyword>
<dbReference type="AlphaFoldDB" id="A0AA89ANA0"/>
<evidence type="ECO:0000256" key="2">
    <source>
        <dbReference type="ARBA" id="ARBA00022695"/>
    </source>
</evidence>
<dbReference type="InterPro" id="IPR021109">
    <property type="entry name" value="Peptidase_aspartic_dom_sf"/>
</dbReference>
<dbReference type="EMBL" id="JAVXUP010001790">
    <property type="protein sequence ID" value="KAK3008068.1"/>
    <property type="molecule type" value="Genomic_DNA"/>
</dbReference>
<keyword evidence="11" id="KW-1185">Reference proteome</keyword>
<evidence type="ECO:0000256" key="1">
    <source>
        <dbReference type="ARBA" id="ARBA00022679"/>
    </source>
</evidence>
<name>A0AA89ANA0_9ASTE</name>
<dbReference type="InterPro" id="IPR043502">
    <property type="entry name" value="DNA/RNA_pol_sf"/>
</dbReference>
<sequence>MVLIRSKENRPECYTNAPIIIGRPFAKDIEFFPTPANFKMPQCDSYDGTGDPMEHLARFTSCMNLNLVPNQIMCRAFPVTLKRAAHAWFQHLTPHSISCWAQLAESFRGNFLTSRIQRKNSSALFRIVQGPKESLKSYYARFNVEKLLIDHLDSGVTFATMDIGVRLVTPLHFLLNKRPSENMTDLLDRVKKYLQAKEDLAHPQEEPSSNQKRRDRTDSRNPDSESKRPRVTMPRPFTPLTASREHILNQVKGQNILKWPTPMRMPANKRDDKLYCHFHKDHGHTTKECKVLQHEIESLINKGHLKQFVKTSNRQGHRGNQRRLEEAHPKDPPVINTISGGPSAGGLTNSSRKAYTRQVNLTQGLTKRPRASTSLEFNDFDLEGVICPYDDALVITLQVDAYSVKHILVDIGSSANIIFEEAYSQMGISKERVKPISSPLYDFTGASAPVEGIIHLTIIAGTAPLQSVQTIDFLVVKVKSSYNGILGRTGLNKLRAVASTYHLAMKFPTPQGVGVVKGDQATARKCYMTSCKAETFNIDDQRDEQVMKRATPIEKLVSIPLKDRDDEHVFAWSATDMPGIDPSVITHLTDFAVSAVLVREQDSKQFPIYYVSKVLQGAELCYPTTEKLAFALLIAARKLRPYFQSHTITVLTDKLLSRILHKPNLSGRLVPWSVELGEFDIQYKPRPSIKGQALADFIVKCTLPIDEVELHVAN</sequence>
<proteinExistence type="predicted"/>
<dbReference type="Pfam" id="PF17917">
    <property type="entry name" value="RT_RNaseH"/>
    <property type="match status" value="1"/>
</dbReference>
<feature type="domain" description="Reverse transcriptase RNase H-like" evidence="9">
    <location>
        <begin position="584"/>
        <end position="679"/>
    </location>
</feature>
<evidence type="ECO:0000256" key="3">
    <source>
        <dbReference type="ARBA" id="ARBA00022722"/>
    </source>
</evidence>
<feature type="compositionally biased region" description="Polar residues" evidence="7">
    <location>
        <begin position="336"/>
        <end position="350"/>
    </location>
</feature>
<dbReference type="Pfam" id="PF03732">
    <property type="entry name" value="Retrotrans_gag"/>
    <property type="match status" value="1"/>
</dbReference>
<comment type="caution">
    <text evidence="10">The sequence shown here is derived from an EMBL/GenBank/DDBJ whole genome shotgun (WGS) entry which is preliminary data.</text>
</comment>
<dbReference type="CDD" id="cd00303">
    <property type="entry name" value="retropepsin_like"/>
    <property type="match status" value="1"/>
</dbReference>
<accession>A0AA89ANA0</accession>
<keyword evidence="6" id="KW-0695">RNA-directed DNA polymerase</keyword>
<dbReference type="SUPFAM" id="SSF56672">
    <property type="entry name" value="DNA/RNA polymerases"/>
    <property type="match status" value="1"/>
</dbReference>
<reference evidence="10" key="1">
    <citation type="submission" date="2022-12" db="EMBL/GenBank/DDBJ databases">
        <title>Draft genome assemblies for two species of Escallonia (Escalloniales).</title>
        <authorList>
            <person name="Chanderbali A."/>
            <person name="Dervinis C."/>
            <person name="Anghel I."/>
            <person name="Soltis D."/>
            <person name="Soltis P."/>
            <person name="Zapata F."/>
        </authorList>
    </citation>
    <scope>NUCLEOTIDE SEQUENCE</scope>
    <source>
        <strain evidence="10">UCBG64.0493</strain>
        <tissue evidence="10">Leaf</tissue>
    </source>
</reference>
<dbReference type="GO" id="GO:0003964">
    <property type="term" value="F:RNA-directed DNA polymerase activity"/>
    <property type="evidence" value="ECO:0007669"/>
    <property type="project" value="UniProtKB-KW"/>
</dbReference>
<feature type="domain" description="Retrotransposon gag" evidence="8">
    <location>
        <begin position="76"/>
        <end position="144"/>
    </location>
</feature>
<dbReference type="InterPro" id="IPR005162">
    <property type="entry name" value="Retrotrans_gag_dom"/>
</dbReference>
<feature type="region of interest" description="Disordered" evidence="7">
    <location>
        <begin position="311"/>
        <end position="350"/>
    </location>
</feature>
<dbReference type="PANTHER" id="PTHR33240">
    <property type="entry name" value="OS08G0508500 PROTEIN"/>
    <property type="match status" value="1"/>
</dbReference>